<proteinExistence type="predicted"/>
<evidence type="ECO:0000259" key="8">
    <source>
        <dbReference type="Pfam" id="PF14768"/>
    </source>
</evidence>
<evidence type="ECO:0000259" key="7">
    <source>
        <dbReference type="Pfam" id="PF14767"/>
    </source>
</evidence>
<reference evidence="9 10" key="1">
    <citation type="submission" date="2024-01" db="EMBL/GenBank/DDBJ databases">
        <authorList>
            <person name="Waweru B."/>
        </authorList>
    </citation>
    <scope>NUCLEOTIDE SEQUENCE [LARGE SCALE GENOMIC DNA]</scope>
</reference>
<dbReference type="InterPro" id="IPR028156">
    <property type="entry name" value="RIP"/>
</dbReference>
<dbReference type="InterPro" id="IPR028155">
    <property type="entry name" value="RPA_interact_central"/>
</dbReference>
<evidence type="ECO:0000313" key="9">
    <source>
        <dbReference type="EMBL" id="CAK7349190.1"/>
    </source>
</evidence>
<evidence type="ECO:0000256" key="1">
    <source>
        <dbReference type="ARBA" id="ARBA00004123"/>
    </source>
</evidence>
<gene>
    <name evidence="9" type="ORF">DCAF_LOCUS21901</name>
</gene>
<dbReference type="InterPro" id="IPR028158">
    <property type="entry name" value="RPA_interact_N_dom"/>
</dbReference>
<evidence type="ECO:0008006" key="11">
    <source>
        <dbReference type="Google" id="ProtNLM"/>
    </source>
</evidence>
<evidence type="ECO:0000256" key="2">
    <source>
        <dbReference type="ARBA" id="ARBA00022723"/>
    </source>
</evidence>
<feature type="domain" description="RPA-interacting protein central" evidence="7">
    <location>
        <begin position="69"/>
        <end position="162"/>
    </location>
</feature>
<dbReference type="GO" id="GO:0008270">
    <property type="term" value="F:zinc ion binding"/>
    <property type="evidence" value="ECO:0007669"/>
    <property type="project" value="UniProtKB-KW"/>
</dbReference>
<protein>
    <recommendedName>
        <fullName evidence="11">RPA-interacting protein</fullName>
    </recommendedName>
</protein>
<dbReference type="Pfam" id="PF14767">
    <property type="entry name" value="RPA_interact_M"/>
    <property type="match status" value="1"/>
</dbReference>
<evidence type="ECO:0000256" key="3">
    <source>
        <dbReference type="ARBA" id="ARBA00022771"/>
    </source>
</evidence>
<dbReference type="InterPro" id="IPR028159">
    <property type="entry name" value="RPA_interact_C_dom"/>
</dbReference>
<evidence type="ECO:0000256" key="4">
    <source>
        <dbReference type="ARBA" id="ARBA00022833"/>
    </source>
</evidence>
<dbReference type="EMBL" id="CAWUPB010001173">
    <property type="protein sequence ID" value="CAK7349190.1"/>
    <property type="molecule type" value="Genomic_DNA"/>
</dbReference>
<organism evidence="9 10">
    <name type="scientific">Dovyalis caffra</name>
    <dbReference type="NCBI Taxonomy" id="77055"/>
    <lineage>
        <taxon>Eukaryota</taxon>
        <taxon>Viridiplantae</taxon>
        <taxon>Streptophyta</taxon>
        <taxon>Embryophyta</taxon>
        <taxon>Tracheophyta</taxon>
        <taxon>Spermatophyta</taxon>
        <taxon>Magnoliopsida</taxon>
        <taxon>eudicotyledons</taxon>
        <taxon>Gunneridae</taxon>
        <taxon>Pentapetalae</taxon>
        <taxon>rosids</taxon>
        <taxon>fabids</taxon>
        <taxon>Malpighiales</taxon>
        <taxon>Salicaceae</taxon>
        <taxon>Flacourtieae</taxon>
        <taxon>Dovyalis</taxon>
    </lineage>
</organism>
<dbReference type="Proteomes" id="UP001314170">
    <property type="component" value="Unassembled WGS sequence"/>
</dbReference>
<evidence type="ECO:0000256" key="5">
    <source>
        <dbReference type="ARBA" id="ARBA00023242"/>
    </source>
</evidence>
<dbReference type="GO" id="GO:0006606">
    <property type="term" value="P:protein import into nucleus"/>
    <property type="evidence" value="ECO:0007669"/>
    <property type="project" value="TreeGrafter"/>
</dbReference>
<dbReference type="GO" id="GO:0005634">
    <property type="term" value="C:nucleus"/>
    <property type="evidence" value="ECO:0007669"/>
    <property type="project" value="UniProtKB-SubCell"/>
</dbReference>
<dbReference type="AlphaFoldDB" id="A0AAV1SFB6"/>
<comment type="subcellular location">
    <subcellularLocation>
        <location evidence="1">Nucleus</location>
    </subcellularLocation>
</comment>
<dbReference type="Pfam" id="PF14768">
    <property type="entry name" value="RPA_interact_C"/>
    <property type="match status" value="1"/>
</dbReference>
<dbReference type="PANTHER" id="PTHR31742">
    <property type="entry name" value="RPA-INTERACTING PROTEIN RPAIN"/>
    <property type="match status" value="1"/>
</dbReference>
<keyword evidence="2" id="KW-0479">Metal-binding</keyword>
<accession>A0AAV1SFB6</accession>
<evidence type="ECO:0000259" key="6">
    <source>
        <dbReference type="Pfam" id="PF14766"/>
    </source>
</evidence>
<comment type="caution">
    <text evidence="9">The sequence shown here is derived from an EMBL/GenBank/DDBJ whole genome shotgun (WGS) entry which is preliminary data.</text>
</comment>
<keyword evidence="5" id="KW-0539">Nucleus</keyword>
<dbReference type="Pfam" id="PF14766">
    <property type="entry name" value="RPA_interact_N"/>
    <property type="match status" value="1"/>
</dbReference>
<keyword evidence="3" id="KW-0863">Zinc-finger</keyword>
<sequence>MANRTEKNSAPTSKRQSLKTQSIFNNYPSWKNKLRENCYKRVREDRTRLLWNMRLPTAKSADNKDFIKSAFKEIVSDELEKIKNSSSNEQLKFPTCALEASDEVLWEYDGLHDAYQCECEEILLEMQRIFYEDLRDETTKKEPENYIETWEDKEDDYLARAVYEQMQLSDKKVAKEIWCPICKQGELQENHQRIYCSLCELQLNKGDEVNLAILQTRLAEAHEEHLDRGCRSKPKFCIETRFGLTALFIVCQDCDTFERTLWNSSKFGAACLHLVFTELYPCVLLGKLLKTLKYYNSDISESYPEYNWDVTNEGLRQVFLDK</sequence>
<keyword evidence="4" id="KW-0862">Zinc</keyword>
<feature type="domain" description="RPA-interacting protein N-terminal" evidence="6">
    <location>
        <begin position="19"/>
        <end position="56"/>
    </location>
</feature>
<feature type="domain" description="RPA-interacting protein C-terminal" evidence="8">
    <location>
        <begin position="178"/>
        <end position="258"/>
    </location>
</feature>
<keyword evidence="10" id="KW-1185">Reference proteome</keyword>
<dbReference type="PANTHER" id="PTHR31742:SF1">
    <property type="entry name" value="RPA-INTERACTING PROTEIN"/>
    <property type="match status" value="1"/>
</dbReference>
<evidence type="ECO:0000313" key="10">
    <source>
        <dbReference type="Proteomes" id="UP001314170"/>
    </source>
</evidence>
<name>A0AAV1SFB6_9ROSI</name>